<accession>A0A0F9SLZ1</accession>
<protein>
    <submittedName>
        <fullName evidence="1">Uncharacterized protein</fullName>
    </submittedName>
</protein>
<evidence type="ECO:0000313" key="1">
    <source>
        <dbReference type="EMBL" id="KKN68119.1"/>
    </source>
</evidence>
<name>A0A0F9SLZ1_9ZZZZ</name>
<gene>
    <name evidence="1" type="ORF">LCGC14_0454310</name>
</gene>
<dbReference type="AlphaFoldDB" id="A0A0F9SLZ1"/>
<sequence length="192" mass="21580">MAQNLHQVPPNLEVWEVQGEFFLMRTVPDTDPPIYLVWSVASDTDKQALGITRADRVFSSWGEFYTTGALRQGNSTELLNTTKDPWDQIVSNYEAVVRVKPWMADPEILALWLGAAMEGRKITDFTTAVFDLVPLSSDLSAEAPKDTAEYYFRPFKTLLLRTVADGGRSFYIRGDHRATIPALHSLIVSRNG</sequence>
<proteinExistence type="predicted"/>
<dbReference type="EMBL" id="LAZR01000457">
    <property type="protein sequence ID" value="KKN68119.1"/>
    <property type="molecule type" value="Genomic_DNA"/>
</dbReference>
<organism evidence="1">
    <name type="scientific">marine sediment metagenome</name>
    <dbReference type="NCBI Taxonomy" id="412755"/>
    <lineage>
        <taxon>unclassified sequences</taxon>
        <taxon>metagenomes</taxon>
        <taxon>ecological metagenomes</taxon>
    </lineage>
</organism>
<reference evidence="1" key="1">
    <citation type="journal article" date="2015" name="Nature">
        <title>Complex archaea that bridge the gap between prokaryotes and eukaryotes.</title>
        <authorList>
            <person name="Spang A."/>
            <person name="Saw J.H."/>
            <person name="Jorgensen S.L."/>
            <person name="Zaremba-Niedzwiedzka K."/>
            <person name="Martijn J."/>
            <person name="Lind A.E."/>
            <person name="van Eijk R."/>
            <person name="Schleper C."/>
            <person name="Guy L."/>
            <person name="Ettema T.J."/>
        </authorList>
    </citation>
    <scope>NUCLEOTIDE SEQUENCE</scope>
</reference>
<comment type="caution">
    <text evidence="1">The sequence shown here is derived from an EMBL/GenBank/DDBJ whole genome shotgun (WGS) entry which is preliminary data.</text>
</comment>